<organism evidence="2">
    <name type="scientific">Tanacetum cinerariifolium</name>
    <name type="common">Dalmatian daisy</name>
    <name type="synonym">Chrysanthemum cinerariifolium</name>
    <dbReference type="NCBI Taxonomy" id="118510"/>
    <lineage>
        <taxon>Eukaryota</taxon>
        <taxon>Viridiplantae</taxon>
        <taxon>Streptophyta</taxon>
        <taxon>Embryophyta</taxon>
        <taxon>Tracheophyta</taxon>
        <taxon>Spermatophyta</taxon>
        <taxon>Magnoliopsida</taxon>
        <taxon>eudicotyledons</taxon>
        <taxon>Gunneridae</taxon>
        <taxon>Pentapetalae</taxon>
        <taxon>asterids</taxon>
        <taxon>campanulids</taxon>
        <taxon>Asterales</taxon>
        <taxon>Asteraceae</taxon>
        <taxon>Asteroideae</taxon>
        <taxon>Anthemideae</taxon>
        <taxon>Anthemidinae</taxon>
        <taxon>Tanacetum</taxon>
    </lineage>
</organism>
<gene>
    <name evidence="2" type="ORF">Tci_667799</name>
</gene>
<feature type="non-terminal residue" evidence="2">
    <location>
        <position position="1"/>
    </location>
</feature>
<dbReference type="AlphaFoldDB" id="A0A699KI17"/>
<protein>
    <recommendedName>
        <fullName evidence="3">No apical meristem-associated C-terminal domain-containing protein</fullName>
    </recommendedName>
</protein>
<dbReference type="EMBL" id="BKCJ010522068">
    <property type="protein sequence ID" value="GFA95827.1"/>
    <property type="molecule type" value="Genomic_DNA"/>
</dbReference>
<proteinExistence type="predicted"/>
<reference evidence="2" key="1">
    <citation type="journal article" date="2019" name="Sci. Rep.">
        <title>Draft genome of Tanacetum cinerariifolium, the natural source of mosquito coil.</title>
        <authorList>
            <person name="Yamashiro T."/>
            <person name="Shiraishi A."/>
            <person name="Satake H."/>
            <person name="Nakayama K."/>
        </authorList>
    </citation>
    <scope>NUCLEOTIDE SEQUENCE</scope>
</reference>
<evidence type="ECO:0000313" key="2">
    <source>
        <dbReference type="EMBL" id="GFA95827.1"/>
    </source>
</evidence>
<feature type="compositionally biased region" description="Basic and acidic residues" evidence="1">
    <location>
        <begin position="51"/>
        <end position="60"/>
    </location>
</feature>
<accession>A0A699KI17</accession>
<sequence>LSGNSERGNSMKTKGIGEAVINYFTKETGAKKRQWVVNLNNEADESEEEIQEKRAMGRDRAKAKKKSSASSHDRSSSFVDLETERREAAELKREKLAIQRRTLEVAEREKQDRDILFYNSVIDPSLPAVQQEKLLEMKLKIKERYNLDY</sequence>
<evidence type="ECO:0008006" key="3">
    <source>
        <dbReference type="Google" id="ProtNLM"/>
    </source>
</evidence>
<evidence type="ECO:0000256" key="1">
    <source>
        <dbReference type="SAM" id="MobiDB-lite"/>
    </source>
</evidence>
<comment type="caution">
    <text evidence="2">The sequence shown here is derived from an EMBL/GenBank/DDBJ whole genome shotgun (WGS) entry which is preliminary data.</text>
</comment>
<feature type="region of interest" description="Disordered" evidence="1">
    <location>
        <begin position="39"/>
        <end position="84"/>
    </location>
</feature>
<name>A0A699KI17_TANCI</name>